<feature type="transmembrane region" description="Helical" evidence="6">
    <location>
        <begin position="54"/>
        <end position="73"/>
    </location>
</feature>
<feature type="transmembrane region" description="Helical" evidence="6">
    <location>
        <begin position="114"/>
        <end position="135"/>
    </location>
</feature>
<evidence type="ECO:0000256" key="1">
    <source>
        <dbReference type="ARBA" id="ARBA00004141"/>
    </source>
</evidence>
<dbReference type="eggNOG" id="COG1272">
    <property type="taxonomic scope" value="Bacteria"/>
</dbReference>
<protein>
    <submittedName>
        <fullName evidence="7">Hly-III family protein</fullName>
    </submittedName>
</protein>
<evidence type="ECO:0000256" key="5">
    <source>
        <dbReference type="PIRSR" id="PIRSR604254-1"/>
    </source>
</evidence>
<keyword evidence="5" id="KW-0479">Metal-binding</keyword>
<dbReference type="PANTHER" id="PTHR20855:SF3">
    <property type="entry name" value="LD03007P"/>
    <property type="match status" value="1"/>
</dbReference>
<accession>B4CYT5</accession>
<keyword evidence="8" id="KW-1185">Reference proteome</keyword>
<gene>
    <name evidence="7" type="ORF">CfE428DRAFT_1823</name>
</gene>
<feature type="transmembrane region" description="Helical" evidence="6">
    <location>
        <begin position="197"/>
        <end position="219"/>
    </location>
</feature>
<evidence type="ECO:0000256" key="4">
    <source>
        <dbReference type="ARBA" id="ARBA00023136"/>
    </source>
</evidence>
<dbReference type="InParanoid" id="B4CYT5"/>
<evidence type="ECO:0000313" key="8">
    <source>
        <dbReference type="Proteomes" id="UP000005824"/>
    </source>
</evidence>
<dbReference type="Proteomes" id="UP000005824">
    <property type="component" value="Unassembled WGS sequence"/>
</dbReference>
<dbReference type="InterPro" id="IPR004254">
    <property type="entry name" value="AdipoR/HlyIII-related"/>
</dbReference>
<keyword evidence="2 6" id="KW-0812">Transmembrane</keyword>
<dbReference type="PANTHER" id="PTHR20855">
    <property type="entry name" value="ADIPOR/PROGESTIN RECEPTOR-RELATED"/>
    <property type="match status" value="1"/>
</dbReference>
<evidence type="ECO:0000256" key="6">
    <source>
        <dbReference type="SAM" id="Phobius"/>
    </source>
</evidence>
<keyword evidence="5" id="KW-0862">Zinc</keyword>
<dbReference type="Pfam" id="PF03006">
    <property type="entry name" value="HlyIII"/>
    <property type="match status" value="1"/>
</dbReference>
<feature type="transmembrane region" description="Helical" evidence="6">
    <location>
        <begin position="21"/>
        <end position="42"/>
    </location>
</feature>
<feature type="binding site" evidence="5">
    <location>
        <position position="75"/>
    </location>
    <ligand>
        <name>Zn(2+)</name>
        <dbReference type="ChEBI" id="CHEBI:29105"/>
    </ligand>
</feature>
<dbReference type="GO" id="GO:0046872">
    <property type="term" value="F:metal ion binding"/>
    <property type="evidence" value="ECO:0007669"/>
    <property type="project" value="UniProtKB-KW"/>
</dbReference>
<evidence type="ECO:0000313" key="7">
    <source>
        <dbReference type="EMBL" id="EDY20626.1"/>
    </source>
</evidence>
<name>B4CYT5_9BACT</name>
<evidence type="ECO:0000256" key="2">
    <source>
        <dbReference type="ARBA" id="ARBA00022692"/>
    </source>
</evidence>
<dbReference type="STRING" id="497964.CfE428DRAFT_1823"/>
<dbReference type="RefSeq" id="WP_006979149.1">
    <property type="nucleotide sequence ID" value="NZ_ABVL01000004.1"/>
</dbReference>
<proteinExistence type="predicted"/>
<comment type="subcellular location">
    <subcellularLocation>
        <location evidence="1">Membrane</location>
        <topology evidence="1">Multi-pass membrane protein</topology>
    </subcellularLocation>
</comment>
<keyword evidence="3 6" id="KW-1133">Transmembrane helix</keyword>
<keyword evidence="4 6" id="KW-0472">Membrane</keyword>
<feature type="transmembrane region" description="Helical" evidence="6">
    <location>
        <begin position="147"/>
        <end position="164"/>
    </location>
</feature>
<dbReference type="GO" id="GO:0016020">
    <property type="term" value="C:membrane"/>
    <property type="evidence" value="ECO:0007669"/>
    <property type="project" value="UniProtKB-SubCell"/>
</dbReference>
<sequence>MNGPVAHSSIAIRQWSRGEELANSISHAIGFVAAVVGTPFLFLAAAHHPSVRSYLGMGVFAATTMLLYLSSAVHHWLLPGKAKEFFLIMDHAAIFLMIAGSYTPLSLGILWGPWGWLLMAVVWPLAIFGVLLKCLRGVQPKSFTISLYVLMGWVALIAFKPLLAHMPEPGLWLLVAGGVAYTGGLVFYVARRFPYHHLAWHIAVLIGTVFHFLAIWRYAF</sequence>
<comment type="caution">
    <text evidence="7">The sequence shown here is derived from an EMBL/GenBank/DDBJ whole genome shotgun (WGS) entry which is preliminary data.</text>
</comment>
<dbReference type="AlphaFoldDB" id="B4CYT5"/>
<reference evidence="7 8" key="1">
    <citation type="journal article" date="2011" name="J. Bacteriol.">
        <title>Genome sequence of Chthoniobacter flavus Ellin428, an aerobic heterotrophic soil bacterium.</title>
        <authorList>
            <person name="Kant R."/>
            <person name="van Passel M.W."/>
            <person name="Palva A."/>
            <person name="Lucas S."/>
            <person name="Lapidus A."/>
            <person name="Glavina Del Rio T."/>
            <person name="Dalin E."/>
            <person name="Tice H."/>
            <person name="Bruce D."/>
            <person name="Goodwin L."/>
            <person name="Pitluck S."/>
            <person name="Larimer F.W."/>
            <person name="Land M.L."/>
            <person name="Hauser L."/>
            <person name="Sangwan P."/>
            <person name="de Vos W.M."/>
            <person name="Janssen P.H."/>
            <person name="Smidt H."/>
        </authorList>
    </citation>
    <scope>NUCLEOTIDE SEQUENCE [LARGE SCALE GENOMIC DNA]</scope>
    <source>
        <strain evidence="7 8">Ellin428</strain>
    </source>
</reference>
<dbReference type="EMBL" id="ABVL01000004">
    <property type="protein sequence ID" value="EDY20626.1"/>
    <property type="molecule type" value="Genomic_DNA"/>
</dbReference>
<dbReference type="FunCoup" id="B4CYT5">
    <property type="interactions" value="62"/>
</dbReference>
<evidence type="ECO:0000256" key="3">
    <source>
        <dbReference type="ARBA" id="ARBA00022989"/>
    </source>
</evidence>
<feature type="transmembrane region" description="Helical" evidence="6">
    <location>
        <begin position="85"/>
        <end position="102"/>
    </location>
</feature>
<organism evidence="7 8">
    <name type="scientific">Chthoniobacter flavus Ellin428</name>
    <dbReference type="NCBI Taxonomy" id="497964"/>
    <lineage>
        <taxon>Bacteria</taxon>
        <taxon>Pseudomonadati</taxon>
        <taxon>Verrucomicrobiota</taxon>
        <taxon>Spartobacteria</taxon>
        <taxon>Chthoniobacterales</taxon>
        <taxon>Chthoniobacteraceae</taxon>
        <taxon>Chthoniobacter</taxon>
    </lineage>
</organism>
<feature type="binding site" evidence="5">
    <location>
        <position position="201"/>
    </location>
    <ligand>
        <name>Zn(2+)</name>
        <dbReference type="ChEBI" id="CHEBI:29105"/>
    </ligand>
</feature>
<feature type="binding site" evidence="5">
    <location>
        <position position="197"/>
    </location>
    <ligand>
        <name>Zn(2+)</name>
        <dbReference type="ChEBI" id="CHEBI:29105"/>
    </ligand>
</feature>
<feature type="transmembrane region" description="Helical" evidence="6">
    <location>
        <begin position="170"/>
        <end position="190"/>
    </location>
</feature>